<dbReference type="KEGG" id="hsn:DV733_12315"/>
<dbReference type="GeneID" id="39848658"/>
<feature type="compositionally biased region" description="Acidic residues" evidence="1">
    <location>
        <begin position="213"/>
        <end position="223"/>
    </location>
</feature>
<keyword evidence="4" id="KW-1185">Reference proteome</keyword>
<feature type="compositionally biased region" description="Polar residues" evidence="1">
    <location>
        <begin position="281"/>
        <end position="291"/>
    </location>
</feature>
<proteinExistence type="predicted"/>
<gene>
    <name evidence="3" type="ORF">DV733_12315</name>
</gene>
<sequence>MEIPELVQEHLGGEELQTGIMLGDEDVLCLTPTRLLCYRAEGLLSDESVTEYPHEVERLGLNEGRRKTKFVFEYVEDTRSLTVPNGVAGDVLELVLEGILSTERVLEEDEGVVGAFRFSELTLIVAEQRLVKHVGGSVWESDFETFAYEDLTGLEFEKASVATEIVLQVDGRPQRIKTPNDKARLVEKTLQKAVFEFFDVTSMSELQSHFQTEADEESVDEEPASTGDEFSFGSEITPLGGDSETTNASTEDDTNRSIVDAEDEPTKGETEDGEPAIASGLSETESASIETTDGPDPDALTQEDLQEVSDQLSELTTAVNKQNELLRKQHGAIKQLVEELRQGR</sequence>
<protein>
    <recommendedName>
        <fullName evidence="2">DUF7115 domain-containing protein</fullName>
    </recommendedName>
</protein>
<evidence type="ECO:0000313" key="3">
    <source>
        <dbReference type="EMBL" id="QCC51964.1"/>
    </source>
</evidence>
<feature type="domain" description="DUF7115" evidence="2">
    <location>
        <begin position="1"/>
        <end position="106"/>
    </location>
</feature>
<accession>A0A4D6HD03</accession>
<dbReference type="RefSeq" id="WP_049994428.1">
    <property type="nucleotide sequence ID" value="NZ_CP031310.1"/>
</dbReference>
<name>A0A4D6HD03_9EURY</name>
<organism evidence="3 4">
    <name type="scientific">Halapricum salinum</name>
    <dbReference type="NCBI Taxonomy" id="1457250"/>
    <lineage>
        <taxon>Archaea</taxon>
        <taxon>Methanobacteriati</taxon>
        <taxon>Methanobacteriota</taxon>
        <taxon>Stenosarchaea group</taxon>
        <taxon>Halobacteria</taxon>
        <taxon>Halobacteriales</taxon>
        <taxon>Haloarculaceae</taxon>
        <taxon>Halapricum</taxon>
    </lineage>
</organism>
<feature type="region of interest" description="Disordered" evidence="1">
    <location>
        <begin position="210"/>
        <end position="301"/>
    </location>
</feature>
<dbReference type="EMBL" id="CP031310">
    <property type="protein sequence ID" value="QCC51964.1"/>
    <property type="molecule type" value="Genomic_DNA"/>
</dbReference>
<reference evidence="3 4" key="1">
    <citation type="journal article" date="2019" name="Nat. Commun.">
        <title>A new type of DNA phosphorothioation-based antiviral system in archaea.</title>
        <authorList>
            <person name="Xiong L."/>
            <person name="Liu S."/>
            <person name="Chen S."/>
            <person name="Xiao Y."/>
            <person name="Zhu B."/>
            <person name="Gao Y."/>
            <person name="Zhang Y."/>
            <person name="Chen B."/>
            <person name="Luo J."/>
            <person name="Deng Z."/>
            <person name="Chen X."/>
            <person name="Wang L."/>
            <person name="Chen S."/>
        </authorList>
    </citation>
    <scope>NUCLEOTIDE SEQUENCE [LARGE SCALE GENOMIC DNA]</scope>
    <source>
        <strain evidence="3 4">CBA1105</strain>
    </source>
</reference>
<dbReference type="Pfam" id="PF23428">
    <property type="entry name" value="DUF7115"/>
    <property type="match status" value="1"/>
</dbReference>
<dbReference type="InterPro" id="IPR055539">
    <property type="entry name" value="DUF7115"/>
</dbReference>
<dbReference type="OrthoDB" id="307384at2157"/>
<evidence type="ECO:0000313" key="4">
    <source>
        <dbReference type="Proteomes" id="UP000296706"/>
    </source>
</evidence>
<dbReference type="Proteomes" id="UP000296706">
    <property type="component" value="Chromosome"/>
</dbReference>
<evidence type="ECO:0000256" key="1">
    <source>
        <dbReference type="SAM" id="MobiDB-lite"/>
    </source>
</evidence>
<dbReference type="AlphaFoldDB" id="A0A4D6HD03"/>
<evidence type="ECO:0000259" key="2">
    <source>
        <dbReference type="Pfam" id="PF23428"/>
    </source>
</evidence>